<evidence type="ECO:0000313" key="1">
    <source>
        <dbReference type="EMBL" id="CAI6305968.1"/>
    </source>
</evidence>
<organism evidence="1 2">
    <name type="scientific">Periconia digitata</name>
    <dbReference type="NCBI Taxonomy" id="1303443"/>
    <lineage>
        <taxon>Eukaryota</taxon>
        <taxon>Fungi</taxon>
        <taxon>Dikarya</taxon>
        <taxon>Ascomycota</taxon>
        <taxon>Pezizomycotina</taxon>
        <taxon>Dothideomycetes</taxon>
        <taxon>Pleosporomycetidae</taxon>
        <taxon>Pleosporales</taxon>
        <taxon>Massarineae</taxon>
        <taxon>Periconiaceae</taxon>
        <taxon>Periconia</taxon>
    </lineage>
</organism>
<gene>
    <name evidence="1" type="ORF">PDIGIT_LOCUS3026</name>
</gene>
<keyword evidence="2" id="KW-1185">Reference proteome</keyword>
<dbReference type="Proteomes" id="UP001152607">
    <property type="component" value="Unassembled WGS sequence"/>
</dbReference>
<sequence>MPKRHQFSPLAARADIRSVLPPCLLGYPSSTAHACSIEPRSIPN</sequence>
<dbReference type="EMBL" id="CAOQHR010000002">
    <property type="protein sequence ID" value="CAI6305968.1"/>
    <property type="molecule type" value="Genomic_DNA"/>
</dbReference>
<comment type="caution">
    <text evidence="1">The sequence shown here is derived from an EMBL/GenBank/DDBJ whole genome shotgun (WGS) entry which is preliminary data.</text>
</comment>
<protein>
    <submittedName>
        <fullName evidence="1">Uncharacterized protein</fullName>
    </submittedName>
</protein>
<name>A0A9W4U6M3_9PLEO</name>
<evidence type="ECO:0000313" key="2">
    <source>
        <dbReference type="Proteomes" id="UP001152607"/>
    </source>
</evidence>
<accession>A0A9W4U6M3</accession>
<proteinExistence type="predicted"/>
<reference evidence="1" key="1">
    <citation type="submission" date="2023-01" db="EMBL/GenBank/DDBJ databases">
        <authorList>
            <person name="Van Ghelder C."/>
            <person name="Rancurel C."/>
        </authorList>
    </citation>
    <scope>NUCLEOTIDE SEQUENCE</scope>
    <source>
        <strain evidence="1">CNCM I-4278</strain>
    </source>
</reference>
<dbReference type="AlphaFoldDB" id="A0A9W4U6M3"/>